<keyword evidence="2" id="KW-1185">Reference proteome</keyword>
<dbReference type="AlphaFoldDB" id="A0A370GQ50"/>
<name>A0A370GQ50_9COXI</name>
<protein>
    <submittedName>
        <fullName evidence="1">Uncharacterized protein</fullName>
    </submittedName>
</protein>
<proteinExistence type="predicted"/>
<accession>A0A370GQ50</accession>
<reference evidence="1 2" key="1">
    <citation type="submission" date="2018-07" db="EMBL/GenBank/DDBJ databases">
        <title>Genomic Encyclopedia of Type Strains, Phase IV (KMG-IV): sequencing the most valuable type-strain genomes for metagenomic binning, comparative biology and taxonomic classification.</title>
        <authorList>
            <person name="Goeker M."/>
        </authorList>
    </citation>
    <scope>NUCLEOTIDE SEQUENCE [LARGE SCALE GENOMIC DNA]</scope>
    <source>
        <strain evidence="1 2">DSM 16500</strain>
    </source>
</reference>
<dbReference type="EMBL" id="QQAX01000009">
    <property type="protein sequence ID" value="RDI44614.1"/>
    <property type="molecule type" value="Genomic_DNA"/>
</dbReference>
<dbReference type="Proteomes" id="UP000254720">
    <property type="component" value="Unassembled WGS sequence"/>
</dbReference>
<organism evidence="1 2">
    <name type="scientific">Aquicella lusitana</name>
    <dbReference type="NCBI Taxonomy" id="254246"/>
    <lineage>
        <taxon>Bacteria</taxon>
        <taxon>Pseudomonadati</taxon>
        <taxon>Pseudomonadota</taxon>
        <taxon>Gammaproteobacteria</taxon>
        <taxon>Legionellales</taxon>
        <taxon>Coxiellaceae</taxon>
        <taxon>Aquicella</taxon>
    </lineage>
</organism>
<evidence type="ECO:0000313" key="2">
    <source>
        <dbReference type="Proteomes" id="UP000254720"/>
    </source>
</evidence>
<comment type="caution">
    <text evidence="1">The sequence shown here is derived from an EMBL/GenBank/DDBJ whole genome shotgun (WGS) entry which is preliminary data.</text>
</comment>
<gene>
    <name evidence="1" type="ORF">C8D86_10996</name>
</gene>
<sequence length="37" mass="4453">MIYHYHGEFKLILRYAQDDSLSEWLTATIKLRSEINP</sequence>
<evidence type="ECO:0000313" key="1">
    <source>
        <dbReference type="EMBL" id="RDI44614.1"/>
    </source>
</evidence>